<dbReference type="PANTHER" id="PTHR14305:SF0">
    <property type="entry name" value="E3 UBIQUITIN-PROTEIN LIGASE CCNB1IP1"/>
    <property type="match status" value="1"/>
</dbReference>
<keyword evidence="4" id="KW-1185">Reference proteome</keyword>
<comment type="caution">
    <text evidence="3">The sequence shown here is derived from an EMBL/GenBank/DDBJ whole genome shotgun (WGS) entry which is preliminary data.</text>
</comment>
<evidence type="ECO:0000313" key="3">
    <source>
        <dbReference type="EMBL" id="KAG7170493.1"/>
    </source>
</evidence>
<protein>
    <submittedName>
        <fullName evidence="3">E3 ubiquitin-protein ligase CCNB1IP1-like</fullName>
    </submittedName>
</protein>
<gene>
    <name evidence="3" type="primary">Ccnb1ip1-L</name>
    <name evidence="3" type="ORF">Hamer_G018985</name>
</gene>
<keyword evidence="1" id="KW-0175">Coiled coil</keyword>
<sequence length="363" mass="41455">MSDNQLLCNFRSCRRPLDDFAWVTFCSHIFCDNHGKPLTQTPCECSACGARLVDKTDIHRVDLEPSEQFKSMVLAGLRPSTVMEVCHRALAFWSHQMDQELNHQRHLNQKLRERAHHVHTYYEQEMRARDEHLNLLTGQLGALQRDHDKCNKQKQSLNERLSEKTRQYHKLQDLYDCLRKRTGQIRARSCSPPPGTSTAISTTCLSMVQMDGAPQPPNMLPPTRLALIEGVPPTGSLSPRKPQSYQQQQQQQQQQHQPPAMNLSQRPPDYHHPPLQPPLMAYGPPRYPHQQEDQRTAPGTNRNLPGRHHQQLPSVRYPAATPLTRDSQLLLPTPKISREFTFQPSIFTEPGDPSDLHGDGAPV</sequence>
<feature type="coiled-coil region" evidence="1">
    <location>
        <begin position="140"/>
        <end position="181"/>
    </location>
</feature>
<feature type="compositionally biased region" description="Low complexity" evidence="2">
    <location>
        <begin position="246"/>
        <end position="257"/>
    </location>
</feature>
<evidence type="ECO:0000256" key="2">
    <source>
        <dbReference type="SAM" id="MobiDB-lite"/>
    </source>
</evidence>
<dbReference type="GO" id="GO:0000795">
    <property type="term" value="C:synaptonemal complex"/>
    <property type="evidence" value="ECO:0007669"/>
    <property type="project" value="InterPro"/>
</dbReference>
<dbReference type="PANTHER" id="PTHR14305">
    <property type="entry name" value="E3 UBIQUITIN-PROTEIN LIGASE CCNB1IP1"/>
    <property type="match status" value="1"/>
</dbReference>
<name>A0A8J5KDH9_HOMAM</name>
<accession>A0A8J5KDH9</accession>
<reference evidence="3" key="1">
    <citation type="journal article" date="2021" name="Sci. Adv.">
        <title>The American lobster genome reveals insights on longevity, neural, and immune adaptations.</title>
        <authorList>
            <person name="Polinski J.M."/>
            <person name="Zimin A.V."/>
            <person name="Clark K.F."/>
            <person name="Kohn A.B."/>
            <person name="Sadowski N."/>
            <person name="Timp W."/>
            <person name="Ptitsyn A."/>
            <person name="Khanna P."/>
            <person name="Romanova D.Y."/>
            <person name="Williams P."/>
            <person name="Greenwood S.J."/>
            <person name="Moroz L.L."/>
            <person name="Walt D.R."/>
            <person name="Bodnar A.G."/>
        </authorList>
    </citation>
    <scope>NUCLEOTIDE SEQUENCE</scope>
    <source>
        <strain evidence="3">GMGI-L3</strain>
    </source>
</reference>
<evidence type="ECO:0000256" key="1">
    <source>
        <dbReference type="SAM" id="Coils"/>
    </source>
</evidence>
<evidence type="ECO:0000313" key="4">
    <source>
        <dbReference type="Proteomes" id="UP000747542"/>
    </source>
</evidence>
<dbReference type="InterPro" id="IPR042448">
    <property type="entry name" value="CCNB1IP1"/>
</dbReference>
<dbReference type="EMBL" id="JAHLQT010014098">
    <property type="protein sequence ID" value="KAG7170493.1"/>
    <property type="molecule type" value="Genomic_DNA"/>
</dbReference>
<proteinExistence type="predicted"/>
<feature type="region of interest" description="Disordered" evidence="2">
    <location>
        <begin position="209"/>
        <end position="313"/>
    </location>
</feature>
<dbReference type="GO" id="GO:0061630">
    <property type="term" value="F:ubiquitin protein ligase activity"/>
    <property type="evidence" value="ECO:0007669"/>
    <property type="project" value="InterPro"/>
</dbReference>
<dbReference type="GO" id="GO:0007131">
    <property type="term" value="P:reciprocal meiotic recombination"/>
    <property type="evidence" value="ECO:0007669"/>
    <property type="project" value="InterPro"/>
</dbReference>
<dbReference type="Proteomes" id="UP000747542">
    <property type="component" value="Unassembled WGS sequence"/>
</dbReference>
<feature type="compositionally biased region" description="Polar residues" evidence="2">
    <location>
        <begin position="235"/>
        <end position="245"/>
    </location>
</feature>
<dbReference type="AlphaFoldDB" id="A0A8J5KDH9"/>
<organism evidence="3 4">
    <name type="scientific">Homarus americanus</name>
    <name type="common">American lobster</name>
    <dbReference type="NCBI Taxonomy" id="6706"/>
    <lineage>
        <taxon>Eukaryota</taxon>
        <taxon>Metazoa</taxon>
        <taxon>Ecdysozoa</taxon>
        <taxon>Arthropoda</taxon>
        <taxon>Crustacea</taxon>
        <taxon>Multicrustacea</taxon>
        <taxon>Malacostraca</taxon>
        <taxon>Eumalacostraca</taxon>
        <taxon>Eucarida</taxon>
        <taxon>Decapoda</taxon>
        <taxon>Pleocyemata</taxon>
        <taxon>Astacidea</taxon>
        <taxon>Nephropoidea</taxon>
        <taxon>Nephropidae</taxon>
        <taxon>Homarus</taxon>
    </lineage>
</organism>